<dbReference type="NCBIfam" id="TIGR04183">
    <property type="entry name" value="Por_Secre_tail"/>
    <property type="match status" value="1"/>
</dbReference>
<organism evidence="1 2">
    <name type="scientific">Flaviaesturariibacter amylovorans</name>
    <dbReference type="NCBI Taxonomy" id="1084520"/>
    <lineage>
        <taxon>Bacteria</taxon>
        <taxon>Pseudomonadati</taxon>
        <taxon>Bacteroidota</taxon>
        <taxon>Chitinophagia</taxon>
        <taxon>Chitinophagales</taxon>
        <taxon>Chitinophagaceae</taxon>
        <taxon>Flaviaestuariibacter</taxon>
    </lineage>
</organism>
<dbReference type="Gene3D" id="2.60.40.1120">
    <property type="entry name" value="Carboxypeptidase-like, regulatory domain"/>
    <property type="match status" value="1"/>
</dbReference>
<evidence type="ECO:0000313" key="2">
    <source>
        <dbReference type="Proteomes" id="UP001501725"/>
    </source>
</evidence>
<dbReference type="Proteomes" id="UP001501725">
    <property type="component" value="Unassembled WGS sequence"/>
</dbReference>
<evidence type="ECO:0008006" key="3">
    <source>
        <dbReference type="Google" id="ProtNLM"/>
    </source>
</evidence>
<dbReference type="EMBL" id="BAABGY010000018">
    <property type="protein sequence ID" value="GAA4344172.1"/>
    <property type="molecule type" value="Genomic_DNA"/>
</dbReference>
<dbReference type="RefSeq" id="WP_345258280.1">
    <property type="nucleotide sequence ID" value="NZ_BAABGY010000018.1"/>
</dbReference>
<protein>
    <recommendedName>
        <fullName evidence="3">T9SS type A sorting domain-containing protein</fullName>
    </recommendedName>
</protein>
<keyword evidence="2" id="KW-1185">Reference proteome</keyword>
<reference evidence="2" key="1">
    <citation type="journal article" date="2019" name="Int. J. Syst. Evol. Microbiol.">
        <title>The Global Catalogue of Microorganisms (GCM) 10K type strain sequencing project: providing services to taxonomists for standard genome sequencing and annotation.</title>
        <authorList>
            <consortium name="The Broad Institute Genomics Platform"/>
            <consortium name="The Broad Institute Genome Sequencing Center for Infectious Disease"/>
            <person name="Wu L."/>
            <person name="Ma J."/>
        </authorList>
    </citation>
    <scope>NUCLEOTIDE SEQUENCE [LARGE SCALE GENOMIC DNA]</scope>
    <source>
        <strain evidence="2">JCM 17919</strain>
    </source>
</reference>
<dbReference type="Pfam" id="PF13715">
    <property type="entry name" value="CarbopepD_reg_2"/>
    <property type="match status" value="1"/>
</dbReference>
<name>A0ABP8HTD8_9BACT</name>
<sequence length="324" mass="33885">MPRTIQLQLPSPCSESWDGMTPDGSGRFCASCQKTVTDFTAMSDAAIAAYLAQQSGPVCGRLYPDQLNRPMAVPRKPFPGLRHLVTVLLPAFLLSLKSTAQNNGNRVAAAQSPRPSKTPAAAPITVTGTVRDERGAPVPSATVQAGRGTVVSADAEGRFSLTVAAGATIRVTSVGFQETSVSAVSGDPLEVVLQPAAGELNEVVVQSYGQRRVGQLIMGGISSVGVRTLAPEGTTRTGFKAFPNPVISGNILNIRPEGLEPGNYDLQLITMSGQLVHRGSAAYGGKGAAPMPLPLPGVLAGNYLLRVVHQRSGKAFTEQLVVRY</sequence>
<accession>A0ABP8HTD8</accession>
<dbReference type="InterPro" id="IPR008969">
    <property type="entry name" value="CarboxyPept-like_regulatory"/>
</dbReference>
<dbReference type="SUPFAM" id="SSF49464">
    <property type="entry name" value="Carboxypeptidase regulatory domain-like"/>
    <property type="match status" value="1"/>
</dbReference>
<evidence type="ECO:0000313" key="1">
    <source>
        <dbReference type="EMBL" id="GAA4344172.1"/>
    </source>
</evidence>
<dbReference type="InterPro" id="IPR026444">
    <property type="entry name" value="Secre_tail"/>
</dbReference>
<gene>
    <name evidence="1" type="ORF">GCM10023184_45130</name>
</gene>
<comment type="caution">
    <text evidence="1">The sequence shown here is derived from an EMBL/GenBank/DDBJ whole genome shotgun (WGS) entry which is preliminary data.</text>
</comment>
<proteinExistence type="predicted"/>